<organism evidence="2 3">
    <name type="scientific">Paramuricea clavata</name>
    <name type="common">Red gorgonian</name>
    <name type="synonym">Violescent sea-whip</name>
    <dbReference type="NCBI Taxonomy" id="317549"/>
    <lineage>
        <taxon>Eukaryota</taxon>
        <taxon>Metazoa</taxon>
        <taxon>Cnidaria</taxon>
        <taxon>Anthozoa</taxon>
        <taxon>Octocorallia</taxon>
        <taxon>Malacalcyonacea</taxon>
        <taxon>Plexauridae</taxon>
        <taxon>Paramuricea</taxon>
    </lineage>
</organism>
<evidence type="ECO:0000256" key="1">
    <source>
        <dbReference type="SAM" id="MobiDB-lite"/>
    </source>
</evidence>
<dbReference type="OrthoDB" id="5990143at2759"/>
<accession>A0A6S7HQ09</accession>
<dbReference type="GO" id="GO:0008270">
    <property type="term" value="F:zinc ion binding"/>
    <property type="evidence" value="ECO:0007669"/>
    <property type="project" value="InterPro"/>
</dbReference>
<feature type="compositionally biased region" description="Basic and acidic residues" evidence="1">
    <location>
        <begin position="542"/>
        <end position="553"/>
    </location>
</feature>
<dbReference type="PROSITE" id="PS50966">
    <property type="entry name" value="ZF_SWIM"/>
    <property type="match status" value="1"/>
</dbReference>
<comment type="caution">
    <text evidence="2">The sequence shown here is derived from an EMBL/GenBank/DDBJ whole genome shotgun (WGS) entry which is preliminary data.</text>
</comment>
<reference evidence="2" key="1">
    <citation type="submission" date="2020-04" db="EMBL/GenBank/DDBJ databases">
        <authorList>
            <person name="Alioto T."/>
            <person name="Alioto T."/>
            <person name="Gomez Garrido J."/>
        </authorList>
    </citation>
    <scope>NUCLEOTIDE SEQUENCE</scope>
    <source>
        <strain evidence="2">A484AB</strain>
    </source>
</reference>
<sequence length="678" mass="76763">MASAQQQFGGENSDEVLAVLVRMKEEDNSFIRDVSIGKDGISVVLASDVQLAELETFCTDEAMFTVMQIDPTFNLGPYECTPISYRNLLLERKSTGKPPIFVGPVLLHYKKDERTFKDFLNKLKSLRPGLQDIISVGTDGEKALINALQDCLAKASERSLRCFRHFRQNVEDMLSRAGIKGASATQYVWEIFGKTATDGSYETGLLDSDSEDEFDAMLASLKPVWESRENGSKAFDYVKQRSGMMKKNMIAKVRREAGLISMSASVDVPVKFYTLEAESTNNRIKAKKKRRASGFMGTIEAIRSIDEEQQEDFALAVAGLHEDLQLREEFAKFQRPDFLELSTKERKKFISKLRSTRVSKLLTDDLSSVLSANASRTAGERLEPGDERCTLPLQGLGIQTTPEDTDESLDHLAINDDDERLSNLPAFTRQGILRKANLILRDKSVYEGPSMKKENKRWYSVGSFSSDKPHQVAVKEVDGEVCCDCEGWRAQKFCAHAVAVSQHIGMLSSYLDWYSKKKDSRNVTNIVNMNVKKQSLGRKAKDKLPRDRKRKAEPTVLVKTKTRRKSFPKDKNEHHRYRLLCLSETTAYKCYGCDSAMRCPPAVPPSPDNLTLTTMEYRSFLRDGKLQVKYQRTYYHVSQACVLKKNDNFSSAAIFLKDCPQLDTKQKQKLKKEFGLQI</sequence>
<keyword evidence="3" id="KW-1185">Reference proteome</keyword>
<dbReference type="AlphaFoldDB" id="A0A6S7HQ09"/>
<feature type="region of interest" description="Disordered" evidence="1">
    <location>
        <begin position="535"/>
        <end position="556"/>
    </location>
</feature>
<dbReference type="Proteomes" id="UP001152795">
    <property type="component" value="Unassembled WGS sequence"/>
</dbReference>
<proteinExistence type="predicted"/>
<evidence type="ECO:0000313" key="3">
    <source>
        <dbReference type="Proteomes" id="UP001152795"/>
    </source>
</evidence>
<gene>
    <name evidence="2" type="ORF">PACLA_8A009233</name>
</gene>
<dbReference type="InterPro" id="IPR007527">
    <property type="entry name" value="Znf_SWIM"/>
</dbReference>
<evidence type="ECO:0000313" key="2">
    <source>
        <dbReference type="EMBL" id="CAB4005330.1"/>
    </source>
</evidence>
<dbReference type="EMBL" id="CACRXK020005164">
    <property type="protein sequence ID" value="CAB4005330.1"/>
    <property type="molecule type" value="Genomic_DNA"/>
</dbReference>
<protein>
    <submittedName>
        <fullName evidence="2">Retrovirus-related Pol poly from transposon</fullName>
    </submittedName>
</protein>
<name>A0A6S7HQ09_PARCT</name>